<dbReference type="SUPFAM" id="SSF52540">
    <property type="entry name" value="P-loop containing nucleoside triphosphate hydrolases"/>
    <property type="match status" value="1"/>
</dbReference>
<proteinExistence type="predicted"/>
<dbReference type="Pfam" id="PF13424">
    <property type="entry name" value="TPR_12"/>
    <property type="match status" value="2"/>
</dbReference>
<evidence type="ECO:0000256" key="1">
    <source>
        <dbReference type="ARBA" id="ARBA00022737"/>
    </source>
</evidence>
<gene>
    <name evidence="4" type="ORF">KDI_19950</name>
</gene>
<protein>
    <submittedName>
        <fullName evidence="4">Uncharacterized protein</fullName>
    </submittedName>
</protein>
<keyword evidence="2 3" id="KW-0802">TPR repeat</keyword>
<dbReference type="SMART" id="SM00028">
    <property type="entry name" value="TPR"/>
    <property type="match status" value="8"/>
</dbReference>
<dbReference type="AlphaFoldDB" id="A0A5A5TAB7"/>
<dbReference type="Gene3D" id="1.25.40.10">
    <property type="entry name" value="Tetratricopeptide repeat domain"/>
    <property type="match status" value="3"/>
</dbReference>
<organism evidence="4 5">
    <name type="scientific">Dictyobacter arantiisoli</name>
    <dbReference type="NCBI Taxonomy" id="2014874"/>
    <lineage>
        <taxon>Bacteria</taxon>
        <taxon>Bacillati</taxon>
        <taxon>Chloroflexota</taxon>
        <taxon>Ktedonobacteria</taxon>
        <taxon>Ktedonobacterales</taxon>
        <taxon>Dictyobacteraceae</taxon>
        <taxon>Dictyobacter</taxon>
    </lineage>
</organism>
<dbReference type="PANTHER" id="PTHR45641">
    <property type="entry name" value="TETRATRICOPEPTIDE REPEAT PROTEIN (AFU_ORTHOLOGUE AFUA_6G03870)"/>
    <property type="match status" value="1"/>
</dbReference>
<dbReference type="Proteomes" id="UP000322530">
    <property type="component" value="Unassembled WGS sequence"/>
</dbReference>
<evidence type="ECO:0000313" key="5">
    <source>
        <dbReference type="Proteomes" id="UP000322530"/>
    </source>
</evidence>
<dbReference type="RefSeq" id="WP_149401420.1">
    <property type="nucleotide sequence ID" value="NZ_BIXY01000024.1"/>
</dbReference>
<dbReference type="InterPro" id="IPR019734">
    <property type="entry name" value="TPR_rpt"/>
</dbReference>
<evidence type="ECO:0000256" key="3">
    <source>
        <dbReference type="PROSITE-ProRule" id="PRU00339"/>
    </source>
</evidence>
<feature type="repeat" description="TPR" evidence="3">
    <location>
        <begin position="554"/>
        <end position="587"/>
    </location>
</feature>
<sequence>MSQTQGASHFIGRSAEIETFLGWLADPNGPATLYIHDAAKETERKGGVGKTWLLRRYVELIEELYAKDIVVVMVDFFNIGDRDRVFLAEKIVQGIEELYPSWRATEFRETIRHHRDKQAQNTATSGTLRATTELRESANAALLDDLRRLDIQLEHSDEQKTLLVIFDTFEEIEATPEMAVLRRTQQFPDSYTFKHMRSVVAGRNSLDWMQANWQGRTDEVQVIELAPFNQSEMLEYLEIESIYDLTSDETTARELYERTEGRPIILGLALDILNRRILTIDKLLTIPGDEFERFLVTQVQQIENPINWDILFMAHVYHRFNMSILEWLLNQLNMKQEIRTISQEELITKLPTLTFVRKPNSGADFVLHDEMRRLVNQYCWGMQDSDRRFRKTISSSMIKYFEHKLSQEKNEQKRQEYIIEELYHRLFVDLDDGMNYFIENVREASFVFKMAFSHLLVQEIQKFTAELSPAQYNTLQLRIVKLLRSEDNYAAALELIEKLFQEADALWLESNRSELYREQGVCYIAQSKLKAATDSYLACLELERSLPNNDYQIANIFTSLGRIHQRRGQWATALDYYQKGIELFRKINYRYDYATVLSNISVIYLRQGRIEEALQDCKIAWHLRQQLAQAGEAGEPIVGLSLHTLGQIYLAAGNTVEAERALHAAQDIFVRNNYYIRFAMIYNRFGQVELQKNDLQKALQWFEQGEEAARGVDQEQYINSLNKQGRIYLAWGQQLLEEHEHEQAVVQMKRAQKLFERAITEAALVPDYFQQTESLIDQGITARALGQLEQNTFYLQEAEELATNENYVALLGNIEKERAEIQYQQGQYEQAFQHFSHYCHHMAEYNQNEFINAIQRTIDALLGLPQAAMAAAVQVLLDYWQSQQLEETYPALIKRVTDLRNWMFI</sequence>
<dbReference type="InterPro" id="IPR027417">
    <property type="entry name" value="P-loop_NTPase"/>
</dbReference>
<accession>A0A5A5TAB7</accession>
<dbReference type="InterPro" id="IPR011990">
    <property type="entry name" value="TPR-like_helical_dom_sf"/>
</dbReference>
<dbReference type="Gene3D" id="3.40.50.300">
    <property type="entry name" value="P-loop containing nucleotide triphosphate hydrolases"/>
    <property type="match status" value="1"/>
</dbReference>
<name>A0A5A5TAB7_9CHLR</name>
<dbReference type="PANTHER" id="PTHR45641:SF19">
    <property type="entry name" value="NEPHROCYSTIN-3"/>
    <property type="match status" value="1"/>
</dbReference>
<reference evidence="4 5" key="1">
    <citation type="submission" date="2019-01" db="EMBL/GenBank/DDBJ databases">
        <title>Draft genome sequence of Dictyobacter sp. Uno17.</title>
        <authorList>
            <person name="Wang C.M."/>
            <person name="Zheng Y."/>
            <person name="Sakai Y."/>
            <person name="Abe K."/>
            <person name="Yokota A."/>
            <person name="Yabe S."/>
        </authorList>
    </citation>
    <scope>NUCLEOTIDE SEQUENCE [LARGE SCALE GENOMIC DNA]</scope>
    <source>
        <strain evidence="4 5">Uno17</strain>
    </source>
</reference>
<dbReference type="SUPFAM" id="SSF48452">
    <property type="entry name" value="TPR-like"/>
    <property type="match status" value="4"/>
</dbReference>
<keyword evidence="5" id="KW-1185">Reference proteome</keyword>
<dbReference type="PROSITE" id="PS50005">
    <property type="entry name" value="TPR"/>
    <property type="match status" value="1"/>
</dbReference>
<evidence type="ECO:0000313" key="4">
    <source>
        <dbReference type="EMBL" id="GCF08431.1"/>
    </source>
</evidence>
<dbReference type="OrthoDB" id="135505at2"/>
<keyword evidence="1" id="KW-0677">Repeat</keyword>
<comment type="caution">
    <text evidence="4">The sequence shown here is derived from an EMBL/GenBank/DDBJ whole genome shotgun (WGS) entry which is preliminary data.</text>
</comment>
<dbReference type="EMBL" id="BIXY01000024">
    <property type="protein sequence ID" value="GCF08431.1"/>
    <property type="molecule type" value="Genomic_DNA"/>
</dbReference>
<evidence type="ECO:0000256" key="2">
    <source>
        <dbReference type="ARBA" id="ARBA00022803"/>
    </source>
</evidence>